<dbReference type="STRING" id="1693.BMIN_0786"/>
<dbReference type="EMBL" id="JGZD01000008">
    <property type="protein sequence ID" value="KFI73065.1"/>
    <property type="molecule type" value="Genomic_DNA"/>
</dbReference>
<name>A0A087BPW5_9BIFI</name>
<reference evidence="2 3" key="1">
    <citation type="submission" date="2014-03" db="EMBL/GenBank/DDBJ databases">
        <title>Genomics of Bifidobacteria.</title>
        <authorList>
            <person name="Ventura M."/>
            <person name="Milani C."/>
            <person name="Lugli G.A."/>
        </authorList>
    </citation>
    <scope>NUCLEOTIDE SEQUENCE [LARGE SCALE GENOMIC DNA]</scope>
    <source>
        <strain evidence="2 3">LMG 11592</strain>
    </source>
</reference>
<dbReference type="Proteomes" id="UP000029014">
    <property type="component" value="Unassembled WGS sequence"/>
</dbReference>
<gene>
    <name evidence="2" type="ORF">BMIN_0786</name>
</gene>
<feature type="compositionally biased region" description="Basic and acidic residues" evidence="1">
    <location>
        <begin position="56"/>
        <end position="66"/>
    </location>
</feature>
<protein>
    <submittedName>
        <fullName evidence="2">Uncharacterized protein</fullName>
    </submittedName>
</protein>
<evidence type="ECO:0000256" key="1">
    <source>
        <dbReference type="SAM" id="MobiDB-lite"/>
    </source>
</evidence>
<sequence>MMSGADDGSGTSDPRDPHDSDPHDSDPRDSDSRDSDSSDPGSFDPNSLSDADIEAELERFQQELEKGVPFGRADGIPSAGSDESSHPSHAGEPGTSDRPESVGHAQRADDATESGAGGATEPDDATGPAIGGAANFEDELQGLLGNKAKIAMLITRLASAELLSAFCRMAQVDADCMDGEQGAMAVLRDLDGDAPETAAEDITSVVSGMAVVLAVNRADKLQATLYLGGQAGQNFAPPLLFTSTAPVVEDLMLGICSIDDLRSQGASLKRSMDLDEEAAMSIIAANTHHRRGSDPHRE</sequence>
<feature type="region of interest" description="Disordered" evidence="1">
    <location>
        <begin position="1"/>
        <end position="133"/>
    </location>
</feature>
<accession>A0A087BPW5</accession>
<comment type="caution">
    <text evidence="2">The sequence shown here is derived from an EMBL/GenBank/DDBJ whole genome shotgun (WGS) entry which is preliminary data.</text>
</comment>
<proteinExistence type="predicted"/>
<organism evidence="2 3">
    <name type="scientific">Bifidobacterium minimum</name>
    <dbReference type="NCBI Taxonomy" id="1693"/>
    <lineage>
        <taxon>Bacteria</taxon>
        <taxon>Bacillati</taxon>
        <taxon>Actinomycetota</taxon>
        <taxon>Actinomycetes</taxon>
        <taxon>Bifidobacteriales</taxon>
        <taxon>Bifidobacteriaceae</taxon>
        <taxon>Bifidobacterium</taxon>
    </lineage>
</organism>
<keyword evidence="3" id="KW-1185">Reference proteome</keyword>
<dbReference type="eggNOG" id="ENOG5033E2Y">
    <property type="taxonomic scope" value="Bacteria"/>
</dbReference>
<dbReference type="AlphaFoldDB" id="A0A087BPW5"/>
<evidence type="ECO:0000313" key="2">
    <source>
        <dbReference type="EMBL" id="KFI73065.1"/>
    </source>
</evidence>
<feature type="compositionally biased region" description="Basic and acidic residues" evidence="1">
    <location>
        <begin position="13"/>
        <end position="36"/>
    </location>
</feature>
<evidence type="ECO:0000313" key="3">
    <source>
        <dbReference type="Proteomes" id="UP000029014"/>
    </source>
</evidence>
<feature type="compositionally biased region" description="Basic and acidic residues" evidence="1">
    <location>
        <begin position="95"/>
        <end position="110"/>
    </location>
</feature>